<evidence type="ECO:0000313" key="4">
    <source>
        <dbReference type="Proteomes" id="UP000763505"/>
    </source>
</evidence>
<organism evidence="3 4">
    <name type="scientific">Aliicoccus persicus</name>
    <dbReference type="NCBI Taxonomy" id="930138"/>
    <lineage>
        <taxon>Bacteria</taxon>
        <taxon>Bacillati</taxon>
        <taxon>Bacillota</taxon>
        <taxon>Bacilli</taxon>
        <taxon>Bacillales</taxon>
        <taxon>Staphylococcaceae</taxon>
        <taxon>Aliicoccus</taxon>
    </lineage>
</organism>
<evidence type="ECO:0000313" key="3">
    <source>
        <dbReference type="EMBL" id="HJE20326.1"/>
    </source>
</evidence>
<dbReference type="SUPFAM" id="SSF52402">
    <property type="entry name" value="Adenine nucleotide alpha hydrolases-like"/>
    <property type="match status" value="1"/>
</dbReference>
<dbReference type="PRINTS" id="PR01438">
    <property type="entry name" value="UNVRSLSTRESS"/>
</dbReference>
<evidence type="ECO:0000259" key="2">
    <source>
        <dbReference type="Pfam" id="PF00582"/>
    </source>
</evidence>
<dbReference type="AlphaFoldDB" id="A0A921DY19"/>
<dbReference type="CDD" id="cd00293">
    <property type="entry name" value="USP-like"/>
    <property type="match status" value="1"/>
</dbReference>
<evidence type="ECO:0000256" key="1">
    <source>
        <dbReference type="ARBA" id="ARBA00008791"/>
    </source>
</evidence>
<comment type="caution">
    <text evidence="3">The sequence shown here is derived from an EMBL/GenBank/DDBJ whole genome shotgun (WGS) entry which is preliminary data.</text>
</comment>
<dbReference type="InterPro" id="IPR006016">
    <property type="entry name" value="UspA"/>
</dbReference>
<dbReference type="InterPro" id="IPR014729">
    <property type="entry name" value="Rossmann-like_a/b/a_fold"/>
</dbReference>
<accession>A0A921DY19</accession>
<gene>
    <name evidence="3" type="ORF">K8V35_08240</name>
</gene>
<dbReference type="Pfam" id="PF00582">
    <property type="entry name" value="Usp"/>
    <property type="match status" value="1"/>
</dbReference>
<dbReference type="EMBL" id="DYYI01000091">
    <property type="protein sequence ID" value="HJE20326.1"/>
    <property type="molecule type" value="Genomic_DNA"/>
</dbReference>
<proteinExistence type="inferred from homology"/>
<feature type="domain" description="UspA" evidence="2">
    <location>
        <begin position="1"/>
        <end position="139"/>
    </location>
</feature>
<dbReference type="PANTHER" id="PTHR46268:SF6">
    <property type="entry name" value="UNIVERSAL STRESS PROTEIN UP12"/>
    <property type="match status" value="1"/>
</dbReference>
<reference evidence="3" key="2">
    <citation type="submission" date="2021-09" db="EMBL/GenBank/DDBJ databases">
        <authorList>
            <person name="Gilroy R."/>
        </authorList>
    </citation>
    <scope>NUCLEOTIDE SEQUENCE</scope>
    <source>
        <strain evidence="3">6019</strain>
    </source>
</reference>
<dbReference type="Proteomes" id="UP000763505">
    <property type="component" value="Unassembled WGS sequence"/>
</dbReference>
<comment type="similarity">
    <text evidence="1">Belongs to the universal stress protein A family.</text>
</comment>
<dbReference type="PANTHER" id="PTHR46268">
    <property type="entry name" value="STRESS RESPONSE PROTEIN NHAX"/>
    <property type="match status" value="1"/>
</dbReference>
<dbReference type="InterPro" id="IPR006015">
    <property type="entry name" value="Universal_stress_UspA"/>
</dbReference>
<protein>
    <submittedName>
        <fullName evidence="3">Universal stress protein</fullName>
    </submittedName>
</protein>
<sequence length="139" mass="15163">MYKRILLAVDGSENSMRAAAEAAKVAAMGAGSVVEVVYVADFSKSKNEMLHAQGKEELELSRRKKLQPVEDIITQKNVNYEVKILHGHPGQTIVDYAKEEKADIIVIGSRGLNAFQELVIGSVSQLVVKKATCPVLIVK</sequence>
<name>A0A921DY19_9STAP</name>
<reference evidence="3" key="1">
    <citation type="journal article" date="2021" name="PeerJ">
        <title>Extensive microbial diversity within the chicken gut microbiome revealed by metagenomics and culture.</title>
        <authorList>
            <person name="Gilroy R."/>
            <person name="Ravi A."/>
            <person name="Getino M."/>
            <person name="Pursley I."/>
            <person name="Horton D.L."/>
            <person name="Alikhan N.F."/>
            <person name="Baker D."/>
            <person name="Gharbi K."/>
            <person name="Hall N."/>
            <person name="Watson M."/>
            <person name="Adriaenssens E.M."/>
            <person name="Foster-Nyarko E."/>
            <person name="Jarju S."/>
            <person name="Secka A."/>
            <person name="Antonio M."/>
            <person name="Oren A."/>
            <person name="Chaudhuri R.R."/>
            <person name="La Ragione R."/>
            <person name="Hildebrand F."/>
            <person name="Pallen M.J."/>
        </authorList>
    </citation>
    <scope>NUCLEOTIDE SEQUENCE</scope>
    <source>
        <strain evidence="3">6019</strain>
    </source>
</reference>
<dbReference type="Gene3D" id="3.40.50.620">
    <property type="entry name" value="HUPs"/>
    <property type="match status" value="1"/>
</dbReference>